<organism evidence="1 2">
    <name type="scientific">Pangasianodon gigas</name>
    <name type="common">Mekong giant catfish</name>
    <name type="synonym">Pangasius gigas</name>
    <dbReference type="NCBI Taxonomy" id="30993"/>
    <lineage>
        <taxon>Eukaryota</taxon>
        <taxon>Metazoa</taxon>
        <taxon>Chordata</taxon>
        <taxon>Craniata</taxon>
        <taxon>Vertebrata</taxon>
        <taxon>Euteleostomi</taxon>
        <taxon>Actinopterygii</taxon>
        <taxon>Neopterygii</taxon>
        <taxon>Teleostei</taxon>
        <taxon>Ostariophysi</taxon>
        <taxon>Siluriformes</taxon>
        <taxon>Pangasiidae</taxon>
        <taxon>Pangasianodon</taxon>
    </lineage>
</organism>
<dbReference type="EMBL" id="CM040455">
    <property type="protein sequence ID" value="MCI4375357.1"/>
    <property type="molecule type" value="Genomic_DNA"/>
</dbReference>
<sequence>MAQCSPGEFVPFRDYIDRSGNQILSMARLAKDVLAEIPDQLLSFMKSKGIEPRPALPATSMPNKLPVNMRI</sequence>
<proteinExistence type="predicted"/>
<dbReference type="Proteomes" id="UP000829447">
    <property type="component" value="Linkage Group LG2"/>
</dbReference>
<evidence type="ECO:0000313" key="1">
    <source>
        <dbReference type="EMBL" id="MCI4375357.1"/>
    </source>
</evidence>
<protein>
    <submittedName>
        <fullName evidence="1">Uncharacterized protein</fullName>
    </submittedName>
</protein>
<gene>
    <name evidence="1" type="ORF">PGIGA_G00108540</name>
</gene>
<accession>A0ACC5W933</accession>
<keyword evidence="2" id="KW-1185">Reference proteome</keyword>
<comment type="caution">
    <text evidence="1">The sequence shown here is derived from an EMBL/GenBank/DDBJ whole genome shotgun (WGS) entry which is preliminary data.</text>
</comment>
<reference evidence="1 2" key="1">
    <citation type="journal article" date="2022" name="bioRxiv">
        <title>An ancient truncated duplication of the anti-Mullerian hormone receptor type 2 gene is a potential conserved master sex determinant in the Pangasiidae catfish family.</title>
        <authorList>
            <person name="Wen M."/>
            <person name="Pan Q."/>
            <person name="Jouanno E."/>
            <person name="Montfort J."/>
            <person name="Zahm M."/>
            <person name="Cabau C."/>
            <person name="Klopp C."/>
            <person name="Iampietro C."/>
            <person name="Roques C."/>
            <person name="Bouchez O."/>
            <person name="Castinel A."/>
            <person name="Donnadieu C."/>
            <person name="Parrinello H."/>
            <person name="Poncet C."/>
            <person name="Belmonte E."/>
            <person name="Gautier V."/>
            <person name="Avarre J.-C."/>
            <person name="Dugue R."/>
            <person name="Gustiano R."/>
            <person name="Ha T.T.T."/>
            <person name="Campet M."/>
            <person name="Sriphairoj K."/>
            <person name="Ribolli J."/>
            <person name="de Almeida F.L."/>
            <person name="Desvignes T."/>
            <person name="Postlethwait J.H."/>
            <person name="Bucao C.F."/>
            <person name="Robinson-Rechavi M."/>
            <person name="Bobe J."/>
            <person name="Herpin A."/>
            <person name="Guiguen Y."/>
        </authorList>
    </citation>
    <scope>NUCLEOTIDE SEQUENCE [LARGE SCALE GENOMIC DNA]</scope>
    <source>
        <strain evidence="1">YG-Dec2019</strain>
    </source>
</reference>
<evidence type="ECO:0000313" key="2">
    <source>
        <dbReference type="Proteomes" id="UP000829447"/>
    </source>
</evidence>
<name>A0ACC5W933_PANGG</name>